<sequence length="200" mass="22158">MTSPIERHRIPVGKGVSMRFMFDTSTPPTSPGHNWAEMRYDGAPDSWVPEIGAHWHAHHDEHMECLEGRASFTLGSYPSSQTTILSAGDPPLLIPRYTTHSFKFFKGEAATLKESASPAGTYKQEFFEDLFYTGSVEKLGFLQVVRVFHDGDAFIALPGGIGVLDRAFTYVVGWLASWLVQGKMVKIDGEGNYVEGAKDK</sequence>
<keyword evidence="2" id="KW-1185">Reference proteome</keyword>
<dbReference type="OrthoDB" id="504210at2759"/>
<dbReference type="SUPFAM" id="SSF51182">
    <property type="entry name" value="RmlC-like cupins"/>
    <property type="match status" value="1"/>
</dbReference>
<evidence type="ECO:0000313" key="1">
    <source>
        <dbReference type="EMBL" id="KAF2674454.1"/>
    </source>
</evidence>
<gene>
    <name evidence="1" type="ORF">BT63DRAFT_419746</name>
</gene>
<protein>
    <recommendedName>
        <fullName evidence="3">Cupin 2 conserved barrel domain-containing protein</fullName>
    </recommendedName>
</protein>
<reference evidence="1" key="1">
    <citation type="journal article" date="2020" name="Stud. Mycol.">
        <title>101 Dothideomycetes genomes: a test case for predicting lifestyles and emergence of pathogens.</title>
        <authorList>
            <person name="Haridas S."/>
            <person name="Albert R."/>
            <person name="Binder M."/>
            <person name="Bloem J."/>
            <person name="Labutti K."/>
            <person name="Salamov A."/>
            <person name="Andreopoulos B."/>
            <person name="Baker S."/>
            <person name="Barry K."/>
            <person name="Bills G."/>
            <person name="Bluhm B."/>
            <person name="Cannon C."/>
            <person name="Castanera R."/>
            <person name="Culley D."/>
            <person name="Daum C."/>
            <person name="Ezra D."/>
            <person name="Gonzalez J."/>
            <person name="Henrissat B."/>
            <person name="Kuo A."/>
            <person name="Liang C."/>
            <person name="Lipzen A."/>
            <person name="Lutzoni F."/>
            <person name="Magnuson J."/>
            <person name="Mondo S."/>
            <person name="Nolan M."/>
            <person name="Ohm R."/>
            <person name="Pangilinan J."/>
            <person name="Park H.-J."/>
            <person name="Ramirez L."/>
            <person name="Alfaro M."/>
            <person name="Sun H."/>
            <person name="Tritt A."/>
            <person name="Yoshinaga Y."/>
            <person name="Zwiers L.-H."/>
            <person name="Turgeon B."/>
            <person name="Goodwin S."/>
            <person name="Spatafora J."/>
            <person name="Crous P."/>
            <person name="Grigoriev I."/>
        </authorList>
    </citation>
    <scope>NUCLEOTIDE SEQUENCE</scope>
    <source>
        <strain evidence="1">CBS 115976</strain>
    </source>
</reference>
<dbReference type="EMBL" id="MU004230">
    <property type="protein sequence ID" value="KAF2674454.1"/>
    <property type="molecule type" value="Genomic_DNA"/>
</dbReference>
<accession>A0A6A6UU47</accession>
<organism evidence="1 2">
    <name type="scientific">Microthyrium microscopicum</name>
    <dbReference type="NCBI Taxonomy" id="703497"/>
    <lineage>
        <taxon>Eukaryota</taxon>
        <taxon>Fungi</taxon>
        <taxon>Dikarya</taxon>
        <taxon>Ascomycota</taxon>
        <taxon>Pezizomycotina</taxon>
        <taxon>Dothideomycetes</taxon>
        <taxon>Dothideomycetes incertae sedis</taxon>
        <taxon>Microthyriales</taxon>
        <taxon>Microthyriaceae</taxon>
        <taxon>Microthyrium</taxon>
    </lineage>
</organism>
<name>A0A6A6UU47_9PEZI</name>
<evidence type="ECO:0000313" key="2">
    <source>
        <dbReference type="Proteomes" id="UP000799302"/>
    </source>
</evidence>
<evidence type="ECO:0008006" key="3">
    <source>
        <dbReference type="Google" id="ProtNLM"/>
    </source>
</evidence>
<proteinExistence type="predicted"/>
<dbReference type="InterPro" id="IPR011051">
    <property type="entry name" value="RmlC_Cupin_sf"/>
</dbReference>
<dbReference type="Proteomes" id="UP000799302">
    <property type="component" value="Unassembled WGS sequence"/>
</dbReference>
<dbReference type="InterPro" id="IPR014710">
    <property type="entry name" value="RmlC-like_jellyroll"/>
</dbReference>
<dbReference type="AlphaFoldDB" id="A0A6A6UU47"/>
<dbReference type="Gene3D" id="2.60.120.10">
    <property type="entry name" value="Jelly Rolls"/>
    <property type="match status" value="1"/>
</dbReference>